<reference evidence="1" key="1">
    <citation type="submission" date="2022-04" db="EMBL/GenBank/DDBJ databases">
        <authorList>
            <person name="Xu L."/>
            <person name="Lv Z."/>
        </authorList>
    </citation>
    <scope>NUCLEOTIDE SEQUENCE</scope>
    <source>
        <strain evidence="1">LV_2022a</strain>
    </source>
</reference>
<dbReference type="EMBL" id="JALJAT010000005">
    <property type="protein sequence ID" value="KAK4469362.1"/>
    <property type="molecule type" value="Genomic_DNA"/>
</dbReference>
<sequence length="56" mass="6606">MILLFLMYCANALYCSCNYDQYILHISSLPGYSSILANTRNVFYYVVFNYDEKTNQ</sequence>
<evidence type="ECO:0000313" key="2">
    <source>
        <dbReference type="Proteomes" id="UP001292079"/>
    </source>
</evidence>
<evidence type="ECO:0000313" key="1">
    <source>
        <dbReference type="EMBL" id="KAK4469362.1"/>
    </source>
</evidence>
<name>A0AAE2D329_SCHME</name>
<reference evidence="1" key="2">
    <citation type="journal article" date="2023" name="Infect Dis Poverty">
        <title>Chromosome-scale genome of the human blood fluke Schistosoma mekongi and its implications for public health.</title>
        <authorList>
            <person name="Zhou M."/>
            <person name="Xu L."/>
            <person name="Xu D."/>
            <person name="Chen W."/>
            <person name="Khan J."/>
            <person name="Hu Y."/>
            <person name="Huang H."/>
            <person name="Wei H."/>
            <person name="Zhang Y."/>
            <person name="Chusongsang P."/>
            <person name="Tanasarnprasert K."/>
            <person name="Hu X."/>
            <person name="Limpanont Y."/>
            <person name="Lv Z."/>
        </authorList>
    </citation>
    <scope>NUCLEOTIDE SEQUENCE</scope>
    <source>
        <strain evidence="1">LV_2022a</strain>
    </source>
</reference>
<dbReference type="AlphaFoldDB" id="A0AAE2D329"/>
<dbReference type="Proteomes" id="UP001292079">
    <property type="component" value="Unassembled WGS sequence"/>
</dbReference>
<comment type="caution">
    <text evidence="1">The sequence shown here is derived from an EMBL/GenBank/DDBJ whole genome shotgun (WGS) entry which is preliminary data.</text>
</comment>
<accession>A0AAE2D329</accession>
<protein>
    <submittedName>
        <fullName evidence="1">Uncharacterized protein</fullName>
    </submittedName>
</protein>
<proteinExistence type="predicted"/>
<feature type="non-terminal residue" evidence="1">
    <location>
        <position position="56"/>
    </location>
</feature>
<organism evidence="1 2">
    <name type="scientific">Schistosoma mekongi</name>
    <name type="common">Parasitic worm</name>
    <dbReference type="NCBI Taxonomy" id="38744"/>
    <lineage>
        <taxon>Eukaryota</taxon>
        <taxon>Metazoa</taxon>
        <taxon>Spiralia</taxon>
        <taxon>Lophotrochozoa</taxon>
        <taxon>Platyhelminthes</taxon>
        <taxon>Trematoda</taxon>
        <taxon>Digenea</taxon>
        <taxon>Strigeidida</taxon>
        <taxon>Schistosomatoidea</taxon>
        <taxon>Schistosomatidae</taxon>
        <taxon>Schistosoma</taxon>
    </lineage>
</organism>
<gene>
    <name evidence="1" type="ORF">MN116_006922</name>
</gene>
<keyword evidence="2" id="KW-1185">Reference proteome</keyword>